<dbReference type="Gene3D" id="3.100.10.10">
    <property type="match status" value="1"/>
</dbReference>
<evidence type="ECO:0000256" key="2">
    <source>
        <dbReference type="ARBA" id="ARBA00023274"/>
    </source>
</evidence>
<dbReference type="EMBL" id="LT671858">
    <property type="protein sequence ID" value="SIM77596.1"/>
    <property type="molecule type" value="Genomic_DNA"/>
</dbReference>
<name>A0A1N5VXA4_9ARCH</name>
<organism evidence="5 8">
    <name type="scientific">Cuniculiplasma divulgatum</name>
    <dbReference type="NCBI Taxonomy" id="1673428"/>
    <lineage>
        <taxon>Archaea</taxon>
        <taxon>Methanobacteriati</taxon>
        <taxon>Thermoplasmatota</taxon>
        <taxon>Thermoplasmata</taxon>
        <taxon>Thermoplasmatales</taxon>
        <taxon>Cuniculiplasmataceae</taxon>
        <taxon>Cuniculiplasma</taxon>
    </lineage>
</organism>
<evidence type="ECO:0000313" key="6">
    <source>
        <dbReference type="EMBL" id="SJK85336.1"/>
    </source>
</evidence>
<dbReference type="Proteomes" id="UP000187822">
    <property type="component" value="Chromosome I"/>
</dbReference>
<dbReference type="GO" id="GO:0005840">
    <property type="term" value="C:ribosome"/>
    <property type="evidence" value="ECO:0007669"/>
    <property type="project" value="UniProtKB-KW"/>
</dbReference>
<proteinExistence type="predicted"/>
<dbReference type="RefSeq" id="WP_021790143.1">
    <property type="nucleotide sequence ID" value="NZ_LT671858.1"/>
</dbReference>
<keyword evidence="1 5" id="KW-0689">Ribosomal protein</keyword>
<accession>A0A1N5VXA4</accession>
<keyword evidence="2" id="KW-0687">Ribonucleoprotein</keyword>
<dbReference type="InterPro" id="IPR036227">
    <property type="entry name" value="Ribosomal_uL15/eL18_sf"/>
</dbReference>
<reference evidence="5 8" key="1">
    <citation type="submission" date="2016-04" db="EMBL/GenBank/DDBJ databases">
        <authorList>
            <person name="Evans L.H."/>
            <person name="Alamgir A."/>
            <person name="Owens N."/>
            <person name="Weber N.D."/>
            <person name="Virtaneva K."/>
            <person name="Barbian K."/>
            <person name="Babar A."/>
            <person name="Rosenke K."/>
        </authorList>
    </citation>
    <scope>NUCLEOTIDE SEQUENCE [LARGE SCALE GENOMIC DNA]</scope>
    <source>
        <strain evidence="5">S5</strain>
        <strain evidence="8">S5(T) (JCM 30642 \VKM B-2941)</strain>
    </source>
</reference>
<dbReference type="Proteomes" id="UP000195607">
    <property type="component" value="Chromosome I"/>
</dbReference>
<dbReference type="OrthoDB" id="9418at2157"/>
<evidence type="ECO:0000313" key="7">
    <source>
        <dbReference type="Proteomes" id="UP000187822"/>
    </source>
</evidence>
<gene>
    <name evidence="6" type="ORF">CPM_1547</name>
    <name evidence="5" type="ORF">CSP5_1557</name>
</gene>
<dbReference type="GeneID" id="41588798"/>
<sequence length="147" mass="16196">MVRTKTKKQRGGRYGRGFKSGRGKGKRGGSGLAGLGKHRTQLVIKFDPNHFGVHGFKSHKQGKLEIPITLKELAESMEILKSKGFVRDENGETVVDLKAAGYTKLLSTGDFRVKSKIIVPKTTERCINKLIVTGVSVEVDEQTDRAE</sequence>
<evidence type="ECO:0000313" key="8">
    <source>
        <dbReference type="Proteomes" id="UP000195607"/>
    </source>
</evidence>
<keyword evidence="7" id="KW-1185">Reference proteome</keyword>
<dbReference type="GO" id="GO:1990904">
    <property type="term" value="C:ribonucleoprotein complex"/>
    <property type="evidence" value="ECO:0007669"/>
    <property type="project" value="UniProtKB-KW"/>
</dbReference>
<feature type="region of interest" description="Disordered" evidence="4">
    <location>
        <begin position="1"/>
        <end position="34"/>
    </location>
</feature>
<protein>
    <recommendedName>
        <fullName evidence="3">50S ribosomal protein L15</fullName>
    </recommendedName>
</protein>
<evidence type="ECO:0000256" key="3">
    <source>
        <dbReference type="ARBA" id="ARBA00035497"/>
    </source>
</evidence>
<evidence type="ECO:0000313" key="5">
    <source>
        <dbReference type="EMBL" id="SIM77596.1"/>
    </source>
</evidence>
<dbReference type="InterPro" id="IPR027386">
    <property type="entry name" value="Rbsml_uL15_N"/>
</dbReference>
<dbReference type="EMBL" id="LT719092">
    <property type="protein sequence ID" value="SJK85336.1"/>
    <property type="molecule type" value="Genomic_DNA"/>
</dbReference>
<dbReference type="STRING" id="1673428.CPM_1547"/>
<reference evidence="6" key="2">
    <citation type="submission" date="2016-06" db="EMBL/GenBank/DDBJ databases">
        <authorList>
            <person name="Olsen C.W."/>
            <person name="Carey S."/>
            <person name="Hinshaw L."/>
            <person name="Karasin A.I."/>
        </authorList>
    </citation>
    <scope>NUCLEOTIDE SEQUENCE [LARGE SCALE GENOMIC DNA]</scope>
    <source>
        <strain evidence="6">PM4</strain>
    </source>
</reference>
<reference evidence="7" key="3">
    <citation type="submission" date="2016-06" db="EMBL/GenBank/DDBJ databases">
        <authorList>
            <person name="Toshchakov V.S."/>
        </authorList>
    </citation>
    <scope>NUCLEOTIDE SEQUENCE [LARGE SCALE GENOMIC DNA]</scope>
    <source>
        <strain>PM4 (JCM 30641</strain>
        <strain evidence="7">\VKM B-2940)</strain>
    </source>
</reference>
<evidence type="ECO:0000256" key="1">
    <source>
        <dbReference type="ARBA" id="ARBA00022980"/>
    </source>
</evidence>
<dbReference type="KEGG" id="cdiv:CPM_1547"/>
<dbReference type="AlphaFoldDB" id="A0A1N5VXA4"/>
<evidence type="ECO:0000256" key="4">
    <source>
        <dbReference type="SAM" id="MobiDB-lite"/>
    </source>
</evidence>
<dbReference type="Gene3D" id="4.10.990.10">
    <property type="match status" value="1"/>
</dbReference>
<feature type="compositionally biased region" description="Basic residues" evidence="4">
    <location>
        <begin position="1"/>
        <end position="13"/>
    </location>
</feature>
<dbReference type="SUPFAM" id="SSF52080">
    <property type="entry name" value="Ribosomal proteins L15p and L18e"/>
    <property type="match status" value="1"/>
</dbReference>